<dbReference type="SUPFAM" id="SSF46785">
    <property type="entry name" value="Winged helix' DNA-binding domain"/>
    <property type="match status" value="1"/>
</dbReference>
<evidence type="ECO:0000259" key="5">
    <source>
        <dbReference type="PROSITE" id="PS50949"/>
    </source>
</evidence>
<sequence>MPLRDDPLPQPPGPPPPLSARSAPSQTVRAQLGLRALILDGVLAPGQRIAELQLVERLGVSRTPVRGALMKLAEEGLVEPLPNGGHAVKAFEDTEIHDAIEVRGTLEGLAARLAAERGVPATRLAEARQGLAAIDALLAAPTLDADGFGRYVALNTAFHDQLAAMAGSAVVRRQLERAKTAPFASPDAFVLVRSEGPGARDVLVVAQAQHRALLEAIARREGARAEAVAREHARLAQQNLRLVLQGRGGLRAPGALGLIREGPRGP</sequence>
<feature type="domain" description="HTH gntR-type" evidence="5">
    <location>
        <begin position="24"/>
        <end position="91"/>
    </location>
</feature>
<accession>A0A0K8P205</accession>
<feature type="region of interest" description="Disordered" evidence="4">
    <location>
        <begin position="1"/>
        <end position="24"/>
    </location>
</feature>
<dbReference type="STRING" id="1547922.ISF6_2537"/>
<dbReference type="Pfam" id="PF07729">
    <property type="entry name" value="FCD"/>
    <property type="match status" value="1"/>
</dbReference>
<dbReference type="CDD" id="cd07377">
    <property type="entry name" value="WHTH_GntR"/>
    <property type="match status" value="1"/>
</dbReference>
<keyword evidence="1" id="KW-0805">Transcription regulation</keyword>
<gene>
    <name evidence="6" type="ORF">ISF6_2537</name>
</gene>
<evidence type="ECO:0000313" key="6">
    <source>
        <dbReference type="EMBL" id="GAP36697.1"/>
    </source>
</evidence>
<dbReference type="GO" id="GO:0003700">
    <property type="term" value="F:DNA-binding transcription factor activity"/>
    <property type="evidence" value="ECO:0007669"/>
    <property type="project" value="InterPro"/>
</dbReference>
<organism evidence="6 7">
    <name type="scientific">Piscinibacter sakaiensis</name>
    <name type="common">Ideonella sakaiensis</name>
    <dbReference type="NCBI Taxonomy" id="1547922"/>
    <lineage>
        <taxon>Bacteria</taxon>
        <taxon>Pseudomonadati</taxon>
        <taxon>Pseudomonadota</taxon>
        <taxon>Betaproteobacteria</taxon>
        <taxon>Burkholderiales</taxon>
        <taxon>Sphaerotilaceae</taxon>
        <taxon>Piscinibacter</taxon>
    </lineage>
</organism>
<dbReference type="Pfam" id="PF00392">
    <property type="entry name" value="GntR"/>
    <property type="match status" value="1"/>
</dbReference>
<protein>
    <submittedName>
        <fullName evidence="6">Transcriptional regulator, GntR family</fullName>
    </submittedName>
</protein>
<keyword evidence="7" id="KW-1185">Reference proteome</keyword>
<evidence type="ECO:0000313" key="7">
    <source>
        <dbReference type="Proteomes" id="UP000037660"/>
    </source>
</evidence>
<reference evidence="6 7" key="2">
    <citation type="journal article" date="2016" name="Science">
        <title>A bacterium that degrades and assimilates poly(ethylene terephthalate).</title>
        <authorList>
            <person name="Yoshida S."/>
            <person name="Hiraga K."/>
            <person name="Takehana T."/>
            <person name="Taniguchi I."/>
            <person name="Yamaji H."/>
            <person name="Maeda Y."/>
            <person name="Toyohara K."/>
            <person name="Miyamoto K."/>
            <person name="Kimura Y."/>
            <person name="Oda K."/>
        </authorList>
    </citation>
    <scope>NUCLEOTIDE SEQUENCE [LARGE SCALE GENOMIC DNA]</scope>
    <source>
        <strain evidence="7">NBRC 110686 / TISTR 2288 / 201-F6</strain>
    </source>
</reference>
<dbReference type="Proteomes" id="UP000037660">
    <property type="component" value="Unassembled WGS sequence"/>
</dbReference>
<dbReference type="EMBL" id="BBYR01000038">
    <property type="protein sequence ID" value="GAP36697.1"/>
    <property type="molecule type" value="Genomic_DNA"/>
</dbReference>
<comment type="caution">
    <text evidence="6">The sequence shown here is derived from an EMBL/GenBank/DDBJ whole genome shotgun (WGS) entry which is preliminary data.</text>
</comment>
<keyword evidence="3" id="KW-0804">Transcription</keyword>
<name>A0A0K8P205_PISS1</name>
<dbReference type="SMART" id="SM00895">
    <property type="entry name" value="FCD"/>
    <property type="match status" value="1"/>
</dbReference>
<dbReference type="PROSITE" id="PS50949">
    <property type="entry name" value="HTH_GNTR"/>
    <property type="match status" value="1"/>
</dbReference>
<evidence type="ECO:0000256" key="2">
    <source>
        <dbReference type="ARBA" id="ARBA00023125"/>
    </source>
</evidence>
<dbReference type="InterPro" id="IPR036388">
    <property type="entry name" value="WH-like_DNA-bd_sf"/>
</dbReference>
<evidence type="ECO:0000256" key="4">
    <source>
        <dbReference type="SAM" id="MobiDB-lite"/>
    </source>
</evidence>
<evidence type="ECO:0000256" key="1">
    <source>
        <dbReference type="ARBA" id="ARBA00023015"/>
    </source>
</evidence>
<dbReference type="Gene3D" id="1.20.120.530">
    <property type="entry name" value="GntR ligand-binding domain-like"/>
    <property type="match status" value="1"/>
</dbReference>
<feature type="compositionally biased region" description="Pro residues" evidence="4">
    <location>
        <begin position="8"/>
        <end position="18"/>
    </location>
</feature>
<dbReference type="PRINTS" id="PR00035">
    <property type="entry name" value="HTHGNTR"/>
</dbReference>
<dbReference type="InterPro" id="IPR011711">
    <property type="entry name" value="GntR_C"/>
</dbReference>
<dbReference type="GO" id="GO:0003677">
    <property type="term" value="F:DNA binding"/>
    <property type="evidence" value="ECO:0007669"/>
    <property type="project" value="UniProtKB-KW"/>
</dbReference>
<dbReference type="SUPFAM" id="SSF48008">
    <property type="entry name" value="GntR ligand-binding domain-like"/>
    <property type="match status" value="1"/>
</dbReference>
<dbReference type="AlphaFoldDB" id="A0A0K8P205"/>
<dbReference type="SMART" id="SM00345">
    <property type="entry name" value="HTH_GNTR"/>
    <property type="match status" value="1"/>
</dbReference>
<dbReference type="OrthoDB" id="8066003at2"/>
<proteinExistence type="predicted"/>
<dbReference type="RefSeq" id="WP_054020684.1">
    <property type="nucleotide sequence ID" value="NZ_BBYR01000038.1"/>
</dbReference>
<dbReference type="PANTHER" id="PTHR43537">
    <property type="entry name" value="TRANSCRIPTIONAL REGULATOR, GNTR FAMILY"/>
    <property type="match status" value="1"/>
</dbReference>
<evidence type="ECO:0000256" key="3">
    <source>
        <dbReference type="ARBA" id="ARBA00023163"/>
    </source>
</evidence>
<keyword evidence="2" id="KW-0238">DNA-binding</keyword>
<dbReference type="PANTHER" id="PTHR43537:SF49">
    <property type="entry name" value="TRANSCRIPTIONAL REGULATORY PROTEIN"/>
    <property type="match status" value="1"/>
</dbReference>
<dbReference type="InterPro" id="IPR036390">
    <property type="entry name" value="WH_DNA-bd_sf"/>
</dbReference>
<dbReference type="Gene3D" id="1.10.10.10">
    <property type="entry name" value="Winged helix-like DNA-binding domain superfamily/Winged helix DNA-binding domain"/>
    <property type="match status" value="1"/>
</dbReference>
<dbReference type="InterPro" id="IPR000524">
    <property type="entry name" value="Tscrpt_reg_HTH_GntR"/>
</dbReference>
<reference evidence="7" key="1">
    <citation type="submission" date="2015-07" db="EMBL/GenBank/DDBJ databases">
        <title>Discovery of a poly(ethylene terephthalate assimilation.</title>
        <authorList>
            <person name="Yoshida S."/>
            <person name="Hiraga K."/>
            <person name="Takehana T."/>
            <person name="Taniguchi I."/>
            <person name="Yamaji H."/>
            <person name="Maeda Y."/>
            <person name="Toyohara K."/>
            <person name="Miyamoto K."/>
            <person name="Kimura Y."/>
            <person name="Oda K."/>
        </authorList>
    </citation>
    <scope>NUCLEOTIDE SEQUENCE [LARGE SCALE GENOMIC DNA]</scope>
    <source>
        <strain evidence="7">NBRC 110686 / TISTR 2288 / 201-F6</strain>
    </source>
</reference>
<dbReference type="InterPro" id="IPR008920">
    <property type="entry name" value="TF_FadR/GntR_C"/>
</dbReference>